<dbReference type="GO" id="GO:0016740">
    <property type="term" value="F:transferase activity"/>
    <property type="evidence" value="ECO:0007669"/>
    <property type="project" value="UniProtKB-KW"/>
</dbReference>
<organism evidence="1 2">
    <name type="scientific">Mycolicibacterium fortuitum subsp. acetamidolyticum</name>
    <dbReference type="NCBI Taxonomy" id="144550"/>
    <lineage>
        <taxon>Bacteria</taxon>
        <taxon>Bacillati</taxon>
        <taxon>Actinomycetota</taxon>
        <taxon>Actinomycetes</taxon>
        <taxon>Mycobacteriales</taxon>
        <taxon>Mycobacteriaceae</taxon>
        <taxon>Mycolicibacterium</taxon>
    </lineage>
</organism>
<comment type="caution">
    <text evidence="1">The sequence shown here is derived from an EMBL/GenBank/DDBJ whole genome shotgun (WGS) entry which is preliminary data.</text>
</comment>
<accession>A0A100WQB3</accession>
<dbReference type="EMBL" id="BCSZ01000020">
    <property type="protein sequence ID" value="GAT02054.1"/>
    <property type="molecule type" value="Genomic_DNA"/>
</dbReference>
<gene>
    <name evidence="1" type="ORF">RMCFA_2166</name>
</gene>
<dbReference type="AlphaFoldDB" id="A0A100WQB3"/>
<keyword evidence="1" id="KW-0808">Transferase</keyword>
<evidence type="ECO:0000313" key="1">
    <source>
        <dbReference type="EMBL" id="GAT02054.1"/>
    </source>
</evidence>
<dbReference type="Proteomes" id="UP000069705">
    <property type="component" value="Unassembled WGS sequence"/>
</dbReference>
<proteinExistence type="predicted"/>
<sequence length="91" mass="10264">MLADIVFGACGPAWRFLGTRLDVDLCRRHEQRLVGAYNDELLRQRATGYSAKRRFNDYRLGQFQARTITALGCMYSPGPLTNSSMCTSVNL</sequence>
<dbReference type="RefSeq" id="WP_061263322.1">
    <property type="nucleotide sequence ID" value="NZ_BCSZ01000020.1"/>
</dbReference>
<reference evidence="2" key="2">
    <citation type="submission" date="2016-02" db="EMBL/GenBank/DDBJ databases">
        <title>Draft genome sequence of five rapidly growing Mycobacterium species.</title>
        <authorList>
            <person name="Katahira K."/>
            <person name="Gotou Y."/>
            <person name="Iida K."/>
            <person name="Ogura Y."/>
            <person name="Hayashi T."/>
        </authorList>
    </citation>
    <scope>NUCLEOTIDE SEQUENCE [LARGE SCALE GENOMIC DNA]</scope>
    <source>
        <strain evidence="2">JCM6368</strain>
    </source>
</reference>
<protein>
    <submittedName>
        <fullName evidence="1">Aminoglycoside phosphotransferase</fullName>
    </submittedName>
</protein>
<evidence type="ECO:0000313" key="2">
    <source>
        <dbReference type="Proteomes" id="UP000069705"/>
    </source>
</evidence>
<reference evidence="1 2" key="1">
    <citation type="journal article" date="2016" name="Genome Announc.">
        <title>Draft Genome Sequences of Five Rapidly Growing Mycobacterium Species, M. thermoresistibile, M. fortuitum subsp. acetamidolyticum, M. canariasense, M. brisbanense, and M. novocastrense.</title>
        <authorList>
            <person name="Katahira K."/>
            <person name="Ogura Y."/>
            <person name="Gotoh Y."/>
            <person name="Hayashi T."/>
        </authorList>
    </citation>
    <scope>NUCLEOTIDE SEQUENCE [LARGE SCALE GENOMIC DNA]</scope>
    <source>
        <strain evidence="1 2">JCM6368</strain>
    </source>
</reference>
<name>A0A100WQB3_MYCFO</name>